<keyword evidence="8 14" id="KW-0949">S-adenosyl-L-methionine</keyword>
<keyword evidence="4 14" id="KW-0963">Cytoplasm</keyword>
<feature type="binding site" evidence="14">
    <location>
        <position position="251"/>
    </location>
    <ligand>
        <name>S-adenosyl-L-methionine</name>
        <dbReference type="ChEBI" id="CHEBI:59789"/>
    </ligand>
</feature>
<dbReference type="SFLD" id="SFLDF00275">
    <property type="entry name" value="adenosine_C2_methyltransferase"/>
    <property type="match status" value="1"/>
</dbReference>
<dbReference type="GO" id="GO:0046872">
    <property type="term" value="F:metal ion binding"/>
    <property type="evidence" value="ECO:0007669"/>
    <property type="project" value="UniProtKB-KW"/>
</dbReference>
<dbReference type="InterPro" id="IPR027492">
    <property type="entry name" value="RNA_MTrfase_RlmN"/>
</dbReference>
<comment type="function">
    <text evidence="14">Specifically methylates position 2 of adenine 2503 in 23S rRNA and position 2 of adenine 37 in tRNAs. m2A2503 modification seems to play a crucial role in the proofreading step occurring at the peptidyl transferase center and thus would serve to optimize ribosomal fidelity.</text>
</comment>
<keyword evidence="6 14" id="KW-0489">Methyltransferase</keyword>
<evidence type="ECO:0000256" key="14">
    <source>
        <dbReference type="HAMAP-Rule" id="MF_01849"/>
    </source>
</evidence>
<keyword evidence="11 14" id="KW-0408">Iron</keyword>
<dbReference type="NCBIfam" id="TIGR00048">
    <property type="entry name" value="rRNA_mod_RlmN"/>
    <property type="match status" value="1"/>
</dbReference>
<evidence type="ECO:0000256" key="5">
    <source>
        <dbReference type="ARBA" id="ARBA00022552"/>
    </source>
</evidence>
<dbReference type="InterPro" id="IPR040072">
    <property type="entry name" value="Methyltransferase_A"/>
</dbReference>
<dbReference type="GO" id="GO:0030488">
    <property type="term" value="P:tRNA methylation"/>
    <property type="evidence" value="ECO:0007669"/>
    <property type="project" value="UniProtKB-UniRule"/>
</dbReference>
<dbReference type="Pfam" id="PF21016">
    <property type="entry name" value="RlmN_N"/>
    <property type="match status" value="1"/>
</dbReference>
<dbReference type="InterPro" id="IPR004383">
    <property type="entry name" value="rRNA_lsu_MTrfase_RlmN/Cfr"/>
</dbReference>
<evidence type="ECO:0000256" key="2">
    <source>
        <dbReference type="ARBA" id="ARBA00007544"/>
    </source>
</evidence>
<dbReference type="InterPro" id="IPR058240">
    <property type="entry name" value="rSAM_sf"/>
</dbReference>
<dbReference type="GO" id="GO:0019843">
    <property type="term" value="F:rRNA binding"/>
    <property type="evidence" value="ECO:0007669"/>
    <property type="project" value="UniProtKB-UniRule"/>
</dbReference>
<dbReference type="GO" id="GO:0070040">
    <property type="term" value="F:rRNA (adenine(2503)-C2-)-methyltransferase activity"/>
    <property type="evidence" value="ECO:0007669"/>
    <property type="project" value="UniProtKB-UniRule"/>
</dbReference>
<comment type="catalytic activity">
    <reaction evidence="14">
        <text>adenosine(37) in tRNA + 2 reduced [2Fe-2S]-[ferredoxin] + 2 S-adenosyl-L-methionine = 2-methyladenosine(37) in tRNA + 5'-deoxyadenosine + L-methionine + 2 oxidized [2Fe-2S]-[ferredoxin] + S-adenosyl-L-homocysteine</text>
        <dbReference type="Rhea" id="RHEA:43332"/>
        <dbReference type="Rhea" id="RHEA-COMP:10000"/>
        <dbReference type="Rhea" id="RHEA-COMP:10001"/>
        <dbReference type="Rhea" id="RHEA-COMP:10162"/>
        <dbReference type="Rhea" id="RHEA-COMP:10485"/>
        <dbReference type="ChEBI" id="CHEBI:17319"/>
        <dbReference type="ChEBI" id="CHEBI:33737"/>
        <dbReference type="ChEBI" id="CHEBI:33738"/>
        <dbReference type="ChEBI" id="CHEBI:57844"/>
        <dbReference type="ChEBI" id="CHEBI:57856"/>
        <dbReference type="ChEBI" id="CHEBI:59789"/>
        <dbReference type="ChEBI" id="CHEBI:74411"/>
        <dbReference type="ChEBI" id="CHEBI:74497"/>
        <dbReference type="EC" id="2.1.1.192"/>
    </reaction>
</comment>
<reference evidence="16 17" key="1">
    <citation type="submission" date="2017-09" db="EMBL/GenBank/DDBJ databases">
        <authorList>
            <person name="Ehlers B."/>
            <person name="Leendertz F.H."/>
        </authorList>
    </citation>
    <scope>NUCLEOTIDE SEQUENCE [LARGE SCALE GENOMIC DNA]</scope>
    <source>
        <strain evidence="16 17">DSM 18289</strain>
    </source>
</reference>
<keyword evidence="5 14" id="KW-0698">rRNA processing</keyword>
<feature type="active site" description="Proton acceptor" evidence="14">
    <location>
        <position position="135"/>
    </location>
</feature>
<dbReference type="HAMAP" id="MF_01849">
    <property type="entry name" value="RNA_methyltr_RlmN"/>
    <property type="match status" value="1"/>
</dbReference>
<evidence type="ECO:0000256" key="11">
    <source>
        <dbReference type="ARBA" id="ARBA00023004"/>
    </source>
</evidence>
<evidence type="ECO:0000256" key="1">
    <source>
        <dbReference type="ARBA" id="ARBA00004496"/>
    </source>
</evidence>
<dbReference type="EC" id="2.1.1.192" evidence="14"/>
<dbReference type="FunFam" id="3.20.20.70:FF:000008">
    <property type="entry name" value="Dual-specificity RNA methyltransferase RlmN"/>
    <property type="match status" value="1"/>
</dbReference>
<evidence type="ECO:0000313" key="16">
    <source>
        <dbReference type="EMBL" id="SNZ19772.1"/>
    </source>
</evidence>
<dbReference type="PIRSF" id="PIRSF006004">
    <property type="entry name" value="CHP00048"/>
    <property type="match status" value="1"/>
</dbReference>
<dbReference type="RefSeq" id="WP_097154161.1">
    <property type="nucleotide sequence ID" value="NZ_OBEL01000003.1"/>
</dbReference>
<dbReference type="Pfam" id="PF04055">
    <property type="entry name" value="Radical_SAM"/>
    <property type="match status" value="1"/>
</dbReference>
<evidence type="ECO:0000256" key="4">
    <source>
        <dbReference type="ARBA" id="ARBA00022490"/>
    </source>
</evidence>
<evidence type="ECO:0000256" key="3">
    <source>
        <dbReference type="ARBA" id="ARBA00022485"/>
    </source>
</evidence>
<evidence type="ECO:0000256" key="12">
    <source>
        <dbReference type="ARBA" id="ARBA00023014"/>
    </source>
</evidence>
<keyword evidence="12 14" id="KW-0411">Iron-sulfur</keyword>
<dbReference type="GO" id="GO:0005737">
    <property type="term" value="C:cytoplasm"/>
    <property type="evidence" value="ECO:0007669"/>
    <property type="project" value="UniProtKB-SubCell"/>
</dbReference>
<comment type="subcellular location">
    <subcellularLocation>
        <location evidence="1 14">Cytoplasm</location>
    </subcellularLocation>
</comment>
<dbReference type="Gene3D" id="1.10.150.530">
    <property type="match status" value="1"/>
</dbReference>
<dbReference type="Proteomes" id="UP000219439">
    <property type="component" value="Unassembled WGS sequence"/>
</dbReference>
<comment type="caution">
    <text evidence="14">Lacks conserved residue(s) required for the propagation of feature annotation.</text>
</comment>
<dbReference type="InterPro" id="IPR007197">
    <property type="entry name" value="rSAM"/>
</dbReference>
<organism evidence="16 17">
    <name type="scientific">Cohaesibacter gelatinilyticus</name>
    <dbReference type="NCBI Taxonomy" id="372072"/>
    <lineage>
        <taxon>Bacteria</taxon>
        <taxon>Pseudomonadati</taxon>
        <taxon>Pseudomonadota</taxon>
        <taxon>Alphaproteobacteria</taxon>
        <taxon>Hyphomicrobiales</taxon>
        <taxon>Cohaesibacteraceae</taxon>
    </lineage>
</organism>
<dbReference type="SUPFAM" id="SSF102114">
    <property type="entry name" value="Radical SAM enzymes"/>
    <property type="match status" value="1"/>
</dbReference>
<dbReference type="PANTHER" id="PTHR30544:SF5">
    <property type="entry name" value="RADICAL SAM CORE DOMAIN-CONTAINING PROTEIN"/>
    <property type="match status" value="1"/>
</dbReference>
<proteinExistence type="inferred from homology"/>
<dbReference type="SFLD" id="SFLDS00029">
    <property type="entry name" value="Radical_SAM"/>
    <property type="match status" value="1"/>
</dbReference>
<feature type="domain" description="Radical SAM core" evidence="15">
    <location>
        <begin position="141"/>
        <end position="390"/>
    </location>
</feature>
<evidence type="ECO:0000256" key="13">
    <source>
        <dbReference type="ARBA" id="ARBA00023157"/>
    </source>
</evidence>
<feature type="active site" description="S-methylcysteine intermediate" evidence="14">
    <location>
        <position position="393"/>
    </location>
</feature>
<keyword evidence="13 14" id="KW-1015">Disulfide bond</keyword>
<comment type="miscellaneous">
    <text evidence="14">Reaction proceeds by a ping-pong mechanism involving intermediate methylation of a conserved cysteine residue.</text>
</comment>
<feature type="binding site" evidence="14">
    <location>
        <position position="155"/>
    </location>
    <ligand>
        <name>[4Fe-4S] cluster</name>
        <dbReference type="ChEBI" id="CHEBI:49883"/>
        <note>4Fe-4S-S-AdoMet</note>
    </ligand>
</feature>
<dbReference type="SFLD" id="SFLDG01062">
    <property type="entry name" value="methyltransferase_(Class_A)"/>
    <property type="match status" value="1"/>
</dbReference>
<evidence type="ECO:0000256" key="7">
    <source>
        <dbReference type="ARBA" id="ARBA00022679"/>
    </source>
</evidence>
<accession>A0A285PDI6</accession>
<comment type="cofactor">
    <cofactor evidence="14">
        <name>[4Fe-4S] cluster</name>
        <dbReference type="ChEBI" id="CHEBI:49883"/>
    </cofactor>
    <text evidence="14">Binds 1 [4Fe-4S] cluster. The cluster is coordinated with 3 cysteines and an exchangeable S-adenosyl-L-methionine.</text>
</comment>
<keyword evidence="10 14" id="KW-0479">Metal-binding</keyword>
<dbReference type="PROSITE" id="PS51918">
    <property type="entry name" value="RADICAL_SAM"/>
    <property type="match status" value="1"/>
</dbReference>
<keyword evidence="9 14" id="KW-0819">tRNA processing</keyword>
<feature type="binding site" evidence="14">
    <location>
        <begin position="273"/>
        <end position="275"/>
    </location>
    <ligand>
        <name>S-adenosyl-L-methionine</name>
        <dbReference type="ChEBI" id="CHEBI:59789"/>
    </ligand>
</feature>
<name>A0A285PDI6_9HYPH</name>
<evidence type="ECO:0000256" key="8">
    <source>
        <dbReference type="ARBA" id="ARBA00022691"/>
    </source>
</evidence>
<dbReference type="GO" id="GO:0051539">
    <property type="term" value="F:4 iron, 4 sulfur cluster binding"/>
    <property type="evidence" value="ECO:0007669"/>
    <property type="project" value="UniProtKB-UniRule"/>
</dbReference>
<evidence type="ECO:0000256" key="6">
    <source>
        <dbReference type="ARBA" id="ARBA00022603"/>
    </source>
</evidence>
<dbReference type="OrthoDB" id="9793973at2"/>
<evidence type="ECO:0000313" key="17">
    <source>
        <dbReference type="Proteomes" id="UP000219439"/>
    </source>
</evidence>
<dbReference type="EMBL" id="OBEL01000003">
    <property type="protein sequence ID" value="SNZ19772.1"/>
    <property type="molecule type" value="Genomic_DNA"/>
</dbReference>
<evidence type="ECO:0000256" key="10">
    <source>
        <dbReference type="ARBA" id="ARBA00022723"/>
    </source>
</evidence>
<keyword evidence="3 14" id="KW-0004">4Fe-4S</keyword>
<keyword evidence="17" id="KW-1185">Reference proteome</keyword>
<dbReference type="GO" id="GO:0000049">
    <property type="term" value="F:tRNA binding"/>
    <property type="evidence" value="ECO:0007669"/>
    <property type="project" value="UniProtKB-UniRule"/>
</dbReference>
<dbReference type="PANTHER" id="PTHR30544">
    <property type="entry name" value="23S RRNA METHYLTRANSFERASE"/>
    <property type="match status" value="1"/>
</dbReference>
<comment type="similarity">
    <text evidence="2 14">Belongs to the radical SAM superfamily. RlmN family.</text>
</comment>
<dbReference type="InterPro" id="IPR013785">
    <property type="entry name" value="Aldolase_TIM"/>
</dbReference>
<feature type="binding site" evidence="14">
    <location>
        <begin position="219"/>
        <end position="220"/>
    </location>
    <ligand>
        <name>S-adenosyl-L-methionine</name>
        <dbReference type="ChEBI" id="CHEBI:59789"/>
    </ligand>
</feature>
<keyword evidence="7 14" id="KW-0808">Transferase</keyword>
<dbReference type="GO" id="GO:0002935">
    <property type="term" value="F:tRNA (adenine(37)-C2)-methyltransferase activity"/>
    <property type="evidence" value="ECO:0007669"/>
    <property type="project" value="UniProtKB-UniRule"/>
</dbReference>
<protein>
    <recommendedName>
        <fullName evidence="14">Dual-specificity RNA methyltransferase RlmN</fullName>
        <ecNumber evidence="14">2.1.1.192</ecNumber>
    </recommendedName>
    <alternativeName>
        <fullName evidence="14">23S rRNA (adenine(2503)-C(2))-methyltransferase</fullName>
    </alternativeName>
    <alternativeName>
        <fullName evidence="14">23S rRNA m2A2503 methyltransferase</fullName>
    </alternativeName>
    <alternativeName>
        <fullName evidence="14">Ribosomal RNA large subunit methyltransferase N</fullName>
    </alternativeName>
    <alternativeName>
        <fullName evidence="14">tRNA (adenine(37)-C(2))-methyltransferase</fullName>
    </alternativeName>
    <alternativeName>
        <fullName evidence="14">tRNA m2A37 methyltransferase</fullName>
    </alternativeName>
</protein>
<evidence type="ECO:0000256" key="9">
    <source>
        <dbReference type="ARBA" id="ARBA00022694"/>
    </source>
</evidence>
<dbReference type="GO" id="GO:0070475">
    <property type="term" value="P:rRNA base methylation"/>
    <property type="evidence" value="ECO:0007669"/>
    <property type="project" value="UniProtKB-UniRule"/>
</dbReference>
<gene>
    <name evidence="14" type="primary">rlmN</name>
    <name evidence="16" type="ORF">SAMN06265368_2864</name>
</gene>
<feature type="binding site" evidence="14">
    <location>
        <position position="162"/>
    </location>
    <ligand>
        <name>[4Fe-4S] cluster</name>
        <dbReference type="ChEBI" id="CHEBI:49883"/>
        <note>4Fe-4S-S-AdoMet</note>
    </ligand>
</feature>
<feature type="binding site" evidence="14">
    <location>
        <position position="159"/>
    </location>
    <ligand>
        <name>[4Fe-4S] cluster</name>
        <dbReference type="ChEBI" id="CHEBI:49883"/>
        <note>4Fe-4S-S-AdoMet</note>
    </ligand>
</feature>
<dbReference type="AlphaFoldDB" id="A0A285PDI6"/>
<feature type="binding site" evidence="14">
    <location>
        <position position="350"/>
    </location>
    <ligand>
        <name>S-adenosyl-L-methionine</name>
        <dbReference type="ChEBI" id="CHEBI:59789"/>
    </ligand>
</feature>
<dbReference type="InterPro" id="IPR048641">
    <property type="entry name" value="RlmN_N"/>
</dbReference>
<sequence length="437" mass="48859">MSAEAAVNIQDTTSDTTIVAIETPARPGNWEIADPAKTNLVGMDRDDLGQVLESIGVKPKQIRMRVNQLWHWIYLRGAASFDEMTNVSKDLRAKLDEQHTIAHPELVAEQISVDGTRKWLIRFPARGAGKPVEVETVYIPDQSRGTLCVSSQVGCTLNCTFCHTGTQKLVRNLTSEEIIAQLRIAREMLNDFPEREPETGAIVPKTGRFVSNIVMMGMGEPLYNYDHVKKALLIMCDGEGLSISRRRITLSTSGHVPNIERIGAETGCALAISLHATNDELRDELVPINKKWPLRDLLEACRTYPGVSNAKRITFEYVMLKGVNDSLHDAAKLVKLLKGIPAKINLIPFNPWPGTRYECSDWDQIEEFADFINKAGYASPVRTPRGRDIFAACGQLKSETERLRKVEREKLELEALERMRLSNLAGDGSSDNMEDEE</sequence>
<dbReference type="Gene3D" id="3.20.20.70">
    <property type="entry name" value="Aldolase class I"/>
    <property type="match status" value="1"/>
</dbReference>
<dbReference type="CDD" id="cd01335">
    <property type="entry name" value="Radical_SAM"/>
    <property type="match status" value="1"/>
</dbReference>
<comment type="catalytic activity">
    <reaction evidence="14">
        <text>adenosine(2503) in 23S rRNA + 2 reduced [2Fe-2S]-[ferredoxin] + 2 S-adenosyl-L-methionine = 2-methyladenosine(2503) in 23S rRNA + 5'-deoxyadenosine + L-methionine + 2 oxidized [2Fe-2S]-[ferredoxin] + S-adenosyl-L-homocysteine</text>
        <dbReference type="Rhea" id="RHEA:42916"/>
        <dbReference type="Rhea" id="RHEA-COMP:10000"/>
        <dbReference type="Rhea" id="RHEA-COMP:10001"/>
        <dbReference type="Rhea" id="RHEA-COMP:10152"/>
        <dbReference type="Rhea" id="RHEA-COMP:10282"/>
        <dbReference type="ChEBI" id="CHEBI:17319"/>
        <dbReference type="ChEBI" id="CHEBI:33737"/>
        <dbReference type="ChEBI" id="CHEBI:33738"/>
        <dbReference type="ChEBI" id="CHEBI:57844"/>
        <dbReference type="ChEBI" id="CHEBI:57856"/>
        <dbReference type="ChEBI" id="CHEBI:59789"/>
        <dbReference type="ChEBI" id="CHEBI:74411"/>
        <dbReference type="ChEBI" id="CHEBI:74497"/>
        <dbReference type="EC" id="2.1.1.192"/>
    </reaction>
</comment>
<evidence type="ECO:0000259" key="15">
    <source>
        <dbReference type="PROSITE" id="PS51918"/>
    </source>
</evidence>